<dbReference type="OrthoDB" id="5861309at2759"/>
<accession>A0A2T7PXV0</accession>
<dbReference type="AlphaFoldDB" id="A0A2T7PXV0"/>
<sequence length="386" mass="42322">MSYGSIMKRLQRLEFPDCTREALEFITETFSSQEGAAIPGLGGDKEPILAEVCQAFVLFGSKRSTKKLSALQELQLLQLLCEHFRTALEKTKYQIFNLMFGARGDEQANTLLTKLVSMALSVSCTSVLDCAAIWMQDRNSHSSDSLQLTKQLVEDYCLLFPDPSNMFQKLPSISPLFVCNFTTSVTSVFPFHDVESIPPASLLEHVTTWITSDCTLCCESVRQVAIHGTCSSPVPGLLGWCVLGPIICSHLMKPGSSAASASNKPHSQMYKPSVTKTMTTLSKLHLGLLQSLDFCQSSSLSHCLLSVTDAMCLVKQLSTLLDRVRESQSDSGVKVEEDEVTHITLERSASRTRKGSQKALASQQHIISQAAVSQIDNFYSFAATGI</sequence>
<dbReference type="Proteomes" id="UP000245119">
    <property type="component" value="Linkage Group LG1"/>
</dbReference>
<dbReference type="EMBL" id="PZQS01000001">
    <property type="protein sequence ID" value="PVD38255.1"/>
    <property type="molecule type" value="Genomic_DNA"/>
</dbReference>
<dbReference type="PANTHER" id="PTHR14540:SF2">
    <property type="entry name" value="INTEGRATOR COMPLEX SUBUNIT 15"/>
    <property type="match status" value="1"/>
</dbReference>
<evidence type="ECO:0000313" key="2">
    <source>
        <dbReference type="Proteomes" id="UP000245119"/>
    </source>
</evidence>
<gene>
    <name evidence="1" type="ORF">C0Q70_00866</name>
</gene>
<organism evidence="1 2">
    <name type="scientific">Pomacea canaliculata</name>
    <name type="common">Golden apple snail</name>
    <dbReference type="NCBI Taxonomy" id="400727"/>
    <lineage>
        <taxon>Eukaryota</taxon>
        <taxon>Metazoa</taxon>
        <taxon>Spiralia</taxon>
        <taxon>Lophotrochozoa</taxon>
        <taxon>Mollusca</taxon>
        <taxon>Gastropoda</taxon>
        <taxon>Caenogastropoda</taxon>
        <taxon>Architaenioglossa</taxon>
        <taxon>Ampullarioidea</taxon>
        <taxon>Ampullariidae</taxon>
        <taxon>Pomacea</taxon>
    </lineage>
</organism>
<dbReference type="InterPro" id="IPR027844">
    <property type="entry name" value="INTS15"/>
</dbReference>
<name>A0A2T7PXV0_POMCA</name>
<keyword evidence="2" id="KW-1185">Reference proteome</keyword>
<dbReference type="STRING" id="400727.A0A2T7PXV0"/>
<comment type="caution">
    <text evidence="1">The sequence shown here is derived from an EMBL/GenBank/DDBJ whole genome shotgun (WGS) entry which is preliminary data.</text>
</comment>
<reference evidence="1 2" key="1">
    <citation type="submission" date="2018-04" db="EMBL/GenBank/DDBJ databases">
        <title>The genome of golden apple snail Pomacea canaliculata provides insight into stress tolerance and invasive adaptation.</title>
        <authorList>
            <person name="Liu C."/>
            <person name="Liu B."/>
            <person name="Ren Y."/>
            <person name="Zhang Y."/>
            <person name="Wang H."/>
            <person name="Li S."/>
            <person name="Jiang F."/>
            <person name="Yin L."/>
            <person name="Zhang G."/>
            <person name="Qian W."/>
            <person name="Fan W."/>
        </authorList>
    </citation>
    <scope>NUCLEOTIDE SEQUENCE [LARGE SCALE GENOMIC DNA]</scope>
    <source>
        <strain evidence="1">SZHN2017</strain>
        <tissue evidence="1">Muscle</tissue>
    </source>
</reference>
<protein>
    <submittedName>
        <fullName evidence="1">Uncharacterized protein</fullName>
    </submittedName>
</protein>
<dbReference type="Pfam" id="PF14964">
    <property type="entry name" value="INTS15"/>
    <property type="match status" value="1"/>
</dbReference>
<evidence type="ECO:0000313" key="1">
    <source>
        <dbReference type="EMBL" id="PVD38255.1"/>
    </source>
</evidence>
<dbReference type="PANTHER" id="PTHR14540">
    <property type="entry name" value="INTEGRATOR COMPLEX SUBUNIT 15"/>
    <property type="match status" value="1"/>
</dbReference>
<proteinExistence type="predicted"/>